<evidence type="ECO:0000256" key="4">
    <source>
        <dbReference type="ARBA" id="ARBA00022729"/>
    </source>
</evidence>
<name>A0A072NH31_SCHAZ</name>
<dbReference type="Gene3D" id="3.30.300.210">
    <property type="entry name" value="Nutrient germinant receptor protein C, domain 3"/>
    <property type="match status" value="1"/>
</dbReference>
<dbReference type="GO" id="GO:0009847">
    <property type="term" value="P:spore germination"/>
    <property type="evidence" value="ECO:0007669"/>
    <property type="project" value="InterPro"/>
</dbReference>
<evidence type="ECO:0000259" key="9">
    <source>
        <dbReference type="Pfam" id="PF25198"/>
    </source>
</evidence>
<dbReference type="Pfam" id="PF05504">
    <property type="entry name" value="Spore_GerAC"/>
    <property type="match status" value="1"/>
</dbReference>
<keyword evidence="3" id="KW-0309">Germination</keyword>
<feature type="domain" description="Spore germination GerAC-like C-terminal" evidence="8">
    <location>
        <begin position="228"/>
        <end position="391"/>
    </location>
</feature>
<evidence type="ECO:0000256" key="1">
    <source>
        <dbReference type="ARBA" id="ARBA00004635"/>
    </source>
</evidence>
<evidence type="ECO:0000256" key="6">
    <source>
        <dbReference type="ARBA" id="ARBA00023139"/>
    </source>
</evidence>
<evidence type="ECO:0000313" key="10">
    <source>
        <dbReference type="EMBL" id="KEF36188.1"/>
    </source>
</evidence>
<proteinExistence type="inferred from homology"/>
<dbReference type="InterPro" id="IPR046953">
    <property type="entry name" value="Spore_GerAC-like_C"/>
</dbReference>
<dbReference type="InterPro" id="IPR008844">
    <property type="entry name" value="Spore_GerAC-like"/>
</dbReference>
<dbReference type="RefSeq" id="WP_035198731.1">
    <property type="nucleotide sequence ID" value="NZ_JJRY01000033.1"/>
</dbReference>
<dbReference type="EMBL" id="JJRY01000033">
    <property type="protein sequence ID" value="KEF36188.1"/>
    <property type="molecule type" value="Genomic_DNA"/>
</dbReference>
<dbReference type="OrthoDB" id="9816067at2"/>
<sequence>MTKPIYLSFVILIIILSGCSGKREINDLAIVMAVGIDKIEDPTEGNSEDKGYEVTIEVARPADSRGQTGAPSGGTGDPIWSASSQGETLFEAIRHLASFSTRRVFWAHNYIIVINEDVAREGIKDVIDFFTRNPELRMRTWVAITPNKAKNVISTVTGLEVIPGEALDKLYRYTDISGASPRTELLDVQSAYLSETTQPVIARVRLIERGVSNKKVGQAGAYKQVELEGAGVFKGDKLVGILDRDDSKAAVLFIEKVRSQIVVLSCPKNPEEVLTAEIVHDRFDVTPAYKNGKPSFTVNFKAFVNVVEAGCPFTIEDEEDVRTIEKELERTVKGNIEKLLTKAQKEYKSDFLELGQRFNNKFPSEWKTIKKSWNSTFSDVEFTVNVDAKVKGGVLLYSPTHSGK</sequence>
<keyword evidence="5" id="KW-0472">Membrane</keyword>
<dbReference type="PANTHER" id="PTHR35789">
    <property type="entry name" value="SPORE GERMINATION PROTEIN B3"/>
    <property type="match status" value="1"/>
</dbReference>
<evidence type="ECO:0000256" key="5">
    <source>
        <dbReference type="ARBA" id="ARBA00023136"/>
    </source>
</evidence>
<feature type="domain" description="Spore germination protein N-terminal" evidence="9">
    <location>
        <begin position="22"/>
        <end position="205"/>
    </location>
</feature>
<dbReference type="Pfam" id="PF25198">
    <property type="entry name" value="Spore_GerAC_N"/>
    <property type="match status" value="1"/>
</dbReference>
<gene>
    <name evidence="10" type="ORF">M670_04641</name>
</gene>
<dbReference type="InterPro" id="IPR057336">
    <property type="entry name" value="GerAC_N"/>
</dbReference>
<reference evidence="10 11" key="1">
    <citation type="submission" date="2014-04" db="EMBL/GenBank/DDBJ databases">
        <title>Draft genome sequence of Bacillus azotoformans MEV2011, a (co-) denitrifying strain unable to grow in the presence of oxygen.</title>
        <authorList>
            <person name="Nielsen M."/>
            <person name="Schreiber L."/>
            <person name="Finster K."/>
            <person name="Schramm A."/>
        </authorList>
    </citation>
    <scope>NUCLEOTIDE SEQUENCE [LARGE SCALE GENOMIC DNA]</scope>
    <source>
        <strain evidence="10 11">MEV2011</strain>
    </source>
</reference>
<evidence type="ECO:0000256" key="7">
    <source>
        <dbReference type="ARBA" id="ARBA00023288"/>
    </source>
</evidence>
<comment type="subcellular location">
    <subcellularLocation>
        <location evidence="1">Membrane</location>
        <topology evidence="1">Lipid-anchor</topology>
    </subcellularLocation>
</comment>
<dbReference type="Proteomes" id="UP000027936">
    <property type="component" value="Unassembled WGS sequence"/>
</dbReference>
<dbReference type="AlphaFoldDB" id="A0A072NH31"/>
<keyword evidence="7" id="KW-0449">Lipoprotein</keyword>
<dbReference type="PROSITE" id="PS51257">
    <property type="entry name" value="PROKAR_LIPOPROTEIN"/>
    <property type="match status" value="1"/>
</dbReference>
<organism evidence="10 11">
    <name type="scientific">Schinkia azotoformans MEV2011</name>
    <dbReference type="NCBI Taxonomy" id="1348973"/>
    <lineage>
        <taxon>Bacteria</taxon>
        <taxon>Bacillati</taxon>
        <taxon>Bacillota</taxon>
        <taxon>Bacilli</taxon>
        <taxon>Bacillales</taxon>
        <taxon>Bacillaceae</taxon>
        <taxon>Calidifontibacillus/Schinkia group</taxon>
        <taxon>Schinkia</taxon>
    </lineage>
</organism>
<comment type="caution">
    <text evidence="10">The sequence shown here is derived from an EMBL/GenBank/DDBJ whole genome shotgun (WGS) entry which is preliminary data.</text>
</comment>
<evidence type="ECO:0000313" key="11">
    <source>
        <dbReference type="Proteomes" id="UP000027936"/>
    </source>
</evidence>
<comment type="similarity">
    <text evidence="2">Belongs to the GerABKC lipoprotein family.</text>
</comment>
<evidence type="ECO:0000256" key="2">
    <source>
        <dbReference type="ARBA" id="ARBA00007886"/>
    </source>
</evidence>
<protein>
    <submittedName>
        <fullName evidence="10">Germination protein, Ger(X)C family</fullName>
    </submittedName>
</protein>
<accession>A0A072NH31</accession>
<keyword evidence="4" id="KW-0732">Signal</keyword>
<keyword evidence="6" id="KW-0564">Palmitate</keyword>
<dbReference type="GO" id="GO:0016020">
    <property type="term" value="C:membrane"/>
    <property type="evidence" value="ECO:0007669"/>
    <property type="project" value="UniProtKB-SubCell"/>
</dbReference>
<dbReference type="InterPro" id="IPR038501">
    <property type="entry name" value="Spore_GerAC_C_sf"/>
</dbReference>
<evidence type="ECO:0000259" key="8">
    <source>
        <dbReference type="Pfam" id="PF05504"/>
    </source>
</evidence>
<dbReference type="NCBIfam" id="TIGR02887">
    <property type="entry name" value="spore_ger_x_C"/>
    <property type="match status" value="1"/>
</dbReference>
<dbReference type="PANTHER" id="PTHR35789:SF1">
    <property type="entry name" value="SPORE GERMINATION PROTEIN B3"/>
    <property type="match status" value="1"/>
</dbReference>
<evidence type="ECO:0000256" key="3">
    <source>
        <dbReference type="ARBA" id="ARBA00022544"/>
    </source>
</evidence>
<dbReference type="PATRIC" id="fig|1348973.3.peg.4510"/>